<gene>
    <name evidence="2" type="ORF">ACFPFU_14260</name>
</gene>
<evidence type="ECO:0000313" key="2">
    <source>
        <dbReference type="EMBL" id="MFC4872856.1"/>
    </source>
</evidence>
<protein>
    <submittedName>
        <fullName evidence="2">Nucleotidyltransferase family protein</fullName>
    </submittedName>
</protein>
<dbReference type="Gene3D" id="3.30.460.10">
    <property type="entry name" value="Beta Polymerase, domain 2"/>
    <property type="match status" value="1"/>
</dbReference>
<dbReference type="CDD" id="cd05403">
    <property type="entry name" value="NT_KNTase_like"/>
    <property type="match status" value="1"/>
</dbReference>
<dbReference type="Proteomes" id="UP001595818">
    <property type="component" value="Unassembled WGS sequence"/>
</dbReference>
<dbReference type="EMBL" id="JBHSJJ010000007">
    <property type="protein sequence ID" value="MFC4872856.1"/>
    <property type="molecule type" value="Genomic_DNA"/>
</dbReference>
<dbReference type="PANTHER" id="PTHR43852">
    <property type="entry name" value="NUCLEOTIDYLTRANSFERASE"/>
    <property type="match status" value="1"/>
</dbReference>
<dbReference type="Pfam" id="PF18765">
    <property type="entry name" value="Polbeta"/>
    <property type="match status" value="1"/>
</dbReference>
<dbReference type="InterPro" id="IPR043519">
    <property type="entry name" value="NT_sf"/>
</dbReference>
<feature type="domain" description="Polymerase beta nucleotidyltransferase" evidence="1">
    <location>
        <begin position="10"/>
        <end position="99"/>
    </location>
</feature>
<accession>A0ABV9T2X7</accession>
<dbReference type="PANTHER" id="PTHR43852:SF2">
    <property type="entry name" value="PROTEIN ADENYLYLTRANSFERASE MNTA"/>
    <property type="match status" value="1"/>
</dbReference>
<dbReference type="RefSeq" id="WP_377065435.1">
    <property type="nucleotide sequence ID" value="NZ_JBHSJJ010000007.1"/>
</dbReference>
<dbReference type="InterPro" id="IPR052930">
    <property type="entry name" value="TA_antitoxin_MntA"/>
</dbReference>
<organism evidence="2 3">
    <name type="scientific">Negadavirga shengliensis</name>
    <dbReference type="NCBI Taxonomy" id="1389218"/>
    <lineage>
        <taxon>Bacteria</taxon>
        <taxon>Pseudomonadati</taxon>
        <taxon>Bacteroidota</taxon>
        <taxon>Cytophagia</taxon>
        <taxon>Cytophagales</taxon>
        <taxon>Cyclobacteriaceae</taxon>
        <taxon>Negadavirga</taxon>
    </lineage>
</organism>
<proteinExistence type="predicted"/>
<name>A0ABV9T2X7_9BACT</name>
<keyword evidence="3" id="KW-1185">Reference proteome</keyword>
<evidence type="ECO:0000313" key="3">
    <source>
        <dbReference type="Proteomes" id="UP001595818"/>
    </source>
</evidence>
<dbReference type="SUPFAM" id="SSF81301">
    <property type="entry name" value="Nucleotidyltransferase"/>
    <property type="match status" value="1"/>
</dbReference>
<evidence type="ECO:0000259" key="1">
    <source>
        <dbReference type="Pfam" id="PF18765"/>
    </source>
</evidence>
<dbReference type="InterPro" id="IPR041633">
    <property type="entry name" value="Polbeta"/>
</dbReference>
<reference evidence="3" key="1">
    <citation type="journal article" date="2019" name="Int. J. Syst. Evol. Microbiol.">
        <title>The Global Catalogue of Microorganisms (GCM) 10K type strain sequencing project: providing services to taxonomists for standard genome sequencing and annotation.</title>
        <authorList>
            <consortium name="The Broad Institute Genomics Platform"/>
            <consortium name="The Broad Institute Genome Sequencing Center for Infectious Disease"/>
            <person name="Wu L."/>
            <person name="Ma J."/>
        </authorList>
    </citation>
    <scope>NUCLEOTIDE SEQUENCE [LARGE SCALE GENOMIC DNA]</scope>
    <source>
        <strain evidence="3">CGMCC 4.7466</strain>
    </source>
</reference>
<sequence length="109" mass="12341">MRLSKSEIVKIRKVLAGSPVKKAYLFGSHSRGSARRDSDVDILVELDYSAHIGLGFIKIKNELEEVLKKPVDLVSERALSAHILPFVETDRQVIYESSKTKRIFKSNSR</sequence>
<comment type="caution">
    <text evidence="2">The sequence shown here is derived from an EMBL/GenBank/DDBJ whole genome shotgun (WGS) entry which is preliminary data.</text>
</comment>